<name>A0AAF0UI36_SOLVR</name>
<proteinExistence type="predicted"/>
<dbReference type="InterPro" id="IPR006564">
    <property type="entry name" value="Znf_PMZ"/>
</dbReference>
<evidence type="ECO:0000313" key="8">
    <source>
        <dbReference type="Proteomes" id="UP001234989"/>
    </source>
</evidence>
<feature type="region of interest" description="Disordered" evidence="5">
    <location>
        <begin position="159"/>
        <end position="182"/>
    </location>
</feature>
<dbReference type="SMART" id="SM00575">
    <property type="entry name" value="ZnF_PMZ"/>
    <property type="match status" value="1"/>
</dbReference>
<dbReference type="PANTHER" id="PTHR31973">
    <property type="entry name" value="POLYPROTEIN, PUTATIVE-RELATED"/>
    <property type="match status" value="1"/>
</dbReference>
<sequence>MPIIKMLEEIRLKVMRRLVSNEAKVRSWKGDFSPLCMKLYIVYRAIAHGCKVEFNGDFVYEVTKNDDRHIINPKDKRCTCRAWELSGIPCPHAIKAMLYEKVEPGTQIRWYYFKEAYLLTYKNKIQPVRAVKFWKVDPAQAMEPPEVVKTIGRPKLTRDRVPDEAGKRNGEWSQSRKGSTMHCKKYGEPNHNTRGCFNDNTQGASSSSRNCIKKCNDTISTPRAHHSGGTNDEAEIEFQTEMGTNQSVYSTTQPYGPEVGTEEDPSLGQWLFMKSQGWRRERKKPKPSIGSRRIGFTGDASGVSIPINLPYSPTKTIWKGKA</sequence>
<evidence type="ECO:0000256" key="4">
    <source>
        <dbReference type="PROSITE-ProRule" id="PRU00325"/>
    </source>
</evidence>
<feature type="compositionally biased region" description="Basic and acidic residues" evidence="5">
    <location>
        <begin position="159"/>
        <end position="170"/>
    </location>
</feature>
<dbReference type="EMBL" id="CP133620">
    <property type="protein sequence ID" value="WMV46407.1"/>
    <property type="molecule type" value="Genomic_DNA"/>
</dbReference>
<dbReference type="AlphaFoldDB" id="A0AAF0UI36"/>
<evidence type="ECO:0000256" key="2">
    <source>
        <dbReference type="ARBA" id="ARBA00022771"/>
    </source>
</evidence>
<gene>
    <name evidence="7" type="ORF">MTR67_039792</name>
</gene>
<evidence type="ECO:0000259" key="6">
    <source>
        <dbReference type="PROSITE" id="PS50966"/>
    </source>
</evidence>
<dbReference type="Pfam" id="PF04434">
    <property type="entry name" value="SWIM"/>
    <property type="match status" value="1"/>
</dbReference>
<evidence type="ECO:0000256" key="5">
    <source>
        <dbReference type="SAM" id="MobiDB-lite"/>
    </source>
</evidence>
<keyword evidence="3" id="KW-0862">Zinc</keyword>
<evidence type="ECO:0000313" key="7">
    <source>
        <dbReference type="EMBL" id="WMV46407.1"/>
    </source>
</evidence>
<dbReference type="PANTHER" id="PTHR31973:SF189">
    <property type="entry name" value="TRANSPOSASE, MUDR, PLANT, MULE TRANSPOSASE DOMAIN PROTEIN-RELATED"/>
    <property type="match status" value="1"/>
</dbReference>
<keyword evidence="1" id="KW-0479">Metal-binding</keyword>
<feature type="domain" description="SWIM-type" evidence="6">
    <location>
        <begin position="60"/>
        <end position="101"/>
    </location>
</feature>
<dbReference type="InterPro" id="IPR007527">
    <property type="entry name" value="Znf_SWIM"/>
</dbReference>
<dbReference type="GO" id="GO:0008270">
    <property type="term" value="F:zinc ion binding"/>
    <property type="evidence" value="ECO:0007669"/>
    <property type="project" value="UniProtKB-KW"/>
</dbReference>
<reference evidence="7" key="1">
    <citation type="submission" date="2023-08" db="EMBL/GenBank/DDBJ databases">
        <title>A de novo genome assembly of Solanum verrucosum Schlechtendal, a Mexican diploid species geographically isolated from the other diploid A-genome species in potato relatives.</title>
        <authorList>
            <person name="Hosaka K."/>
        </authorList>
    </citation>
    <scope>NUCLEOTIDE SEQUENCE</scope>
    <source>
        <tissue evidence="7">Young leaves</tissue>
    </source>
</reference>
<dbReference type="PROSITE" id="PS50966">
    <property type="entry name" value="ZF_SWIM"/>
    <property type="match status" value="1"/>
</dbReference>
<organism evidence="7 8">
    <name type="scientific">Solanum verrucosum</name>
    <dbReference type="NCBI Taxonomy" id="315347"/>
    <lineage>
        <taxon>Eukaryota</taxon>
        <taxon>Viridiplantae</taxon>
        <taxon>Streptophyta</taxon>
        <taxon>Embryophyta</taxon>
        <taxon>Tracheophyta</taxon>
        <taxon>Spermatophyta</taxon>
        <taxon>Magnoliopsida</taxon>
        <taxon>eudicotyledons</taxon>
        <taxon>Gunneridae</taxon>
        <taxon>Pentapetalae</taxon>
        <taxon>asterids</taxon>
        <taxon>lamiids</taxon>
        <taxon>Solanales</taxon>
        <taxon>Solanaceae</taxon>
        <taxon>Solanoideae</taxon>
        <taxon>Solaneae</taxon>
        <taxon>Solanum</taxon>
    </lineage>
</organism>
<dbReference type="Proteomes" id="UP001234989">
    <property type="component" value="Chromosome 9"/>
</dbReference>
<accession>A0AAF0UI36</accession>
<evidence type="ECO:0000256" key="1">
    <source>
        <dbReference type="ARBA" id="ARBA00022723"/>
    </source>
</evidence>
<keyword evidence="2 4" id="KW-0863">Zinc-finger</keyword>
<protein>
    <recommendedName>
        <fullName evidence="6">SWIM-type domain-containing protein</fullName>
    </recommendedName>
</protein>
<keyword evidence="8" id="KW-1185">Reference proteome</keyword>
<evidence type="ECO:0000256" key="3">
    <source>
        <dbReference type="ARBA" id="ARBA00022833"/>
    </source>
</evidence>